<keyword evidence="5" id="KW-0175">Coiled coil</keyword>
<evidence type="ECO:0000256" key="6">
    <source>
        <dbReference type="SAM" id="MobiDB-lite"/>
    </source>
</evidence>
<protein>
    <recommendedName>
        <fullName evidence="7">Zinc finger DksA/TraR C4-type domain-containing protein</fullName>
    </recommendedName>
</protein>
<evidence type="ECO:0000256" key="1">
    <source>
        <dbReference type="ARBA" id="ARBA00022723"/>
    </source>
</evidence>
<gene>
    <name evidence="8" type="ORF">GCM10023225_14120</name>
</gene>
<evidence type="ECO:0000313" key="9">
    <source>
        <dbReference type="Proteomes" id="UP001501195"/>
    </source>
</evidence>
<dbReference type="RefSeq" id="WP_345711726.1">
    <property type="nucleotide sequence ID" value="NZ_BAABIL010000184.1"/>
</dbReference>
<dbReference type="Pfam" id="PF01258">
    <property type="entry name" value="zf-dskA_traR"/>
    <property type="match status" value="1"/>
</dbReference>
<evidence type="ECO:0000256" key="2">
    <source>
        <dbReference type="ARBA" id="ARBA00022771"/>
    </source>
</evidence>
<feature type="region of interest" description="Disordered" evidence="6">
    <location>
        <begin position="1"/>
        <end position="42"/>
    </location>
</feature>
<dbReference type="Proteomes" id="UP001501195">
    <property type="component" value="Unassembled WGS sequence"/>
</dbReference>
<evidence type="ECO:0000256" key="3">
    <source>
        <dbReference type="ARBA" id="ARBA00022833"/>
    </source>
</evidence>
<dbReference type="InterPro" id="IPR000962">
    <property type="entry name" value="Znf_DskA_TraR"/>
</dbReference>
<dbReference type="SUPFAM" id="SSF57716">
    <property type="entry name" value="Glucocorticoid receptor-like (DNA-binding domain)"/>
    <property type="match status" value="1"/>
</dbReference>
<proteinExistence type="predicted"/>
<feature type="zinc finger region" description="dksA C4-type" evidence="4">
    <location>
        <begin position="133"/>
        <end position="157"/>
    </location>
</feature>
<evidence type="ECO:0000256" key="5">
    <source>
        <dbReference type="SAM" id="Coils"/>
    </source>
</evidence>
<feature type="domain" description="Zinc finger DksA/TraR C4-type" evidence="7">
    <location>
        <begin position="128"/>
        <end position="163"/>
    </location>
</feature>
<accession>A0ABP9HMZ2</accession>
<dbReference type="PANTHER" id="PTHR33823">
    <property type="entry name" value="RNA POLYMERASE-BINDING TRANSCRIPTION FACTOR DKSA-RELATED"/>
    <property type="match status" value="1"/>
</dbReference>
<evidence type="ECO:0000259" key="7">
    <source>
        <dbReference type="Pfam" id="PF01258"/>
    </source>
</evidence>
<keyword evidence="1" id="KW-0479">Metal-binding</keyword>
<dbReference type="EMBL" id="BAABIL010000184">
    <property type="protein sequence ID" value="GAA4974046.1"/>
    <property type="molecule type" value="Genomic_DNA"/>
</dbReference>
<feature type="coiled-coil region" evidence="5">
    <location>
        <begin position="44"/>
        <end position="75"/>
    </location>
</feature>
<keyword evidence="3" id="KW-0862">Zinc</keyword>
<evidence type="ECO:0000313" key="8">
    <source>
        <dbReference type="EMBL" id="GAA4974046.1"/>
    </source>
</evidence>
<sequence>MVHAVVAGSAGVAEEGAGPAAGTATKTAARRREAHRPPTRDTELAWTEAELQELRAALEEDAERLSAELHRASIAFSALVTSGGQGAGDDQVDHGAATAGREHEMTIANNERDLLDQTERALQRMARGTYGVCESCGHAVGKARLQAFPRATLCVPCKARTERR</sequence>
<organism evidence="8 9">
    <name type="scientific">Kineococcus glutinatus</name>
    <dbReference type="NCBI Taxonomy" id="1070872"/>
    <lineage>
        <taxon>Bacteria</taxon>
        <taxon>Bacillati</taxon>
        <taxon>Actinomycetota</taxon>
        <taxon>Actinomycetes</taxon>
        <taxon>Kineosporiales</taxon>
        <taxon>Kineosporiaceae</taxon>
        <taxon>Kineococcus</taxon>
    </lineage>
</organism>
<reference evidence="9" key="1">
    <citation type="journal article" date="2019" name="Int. J. Syst. Evol. Microbiol.">
        <title>The Global Catalogue of Microorganisms (GCM) 10K type strain sequencing project: providing services to taxonomists for standard genome sequencing and annotation.</title>
        <authorList>
            <consortium name="The Broad Institute Genomics Platform"/>
            <consortium name="The Broad Institute Genome Sequencing Center for Infectious Disease"/>
            <person name="Wu L."/>
            <person name="Ma J."/>
        </authorList>
    </citation>
    <scope>NUCLEOTIDE SEQUENCE [LARGE SCALE GENOMIC DNA]</scope>
    <source>
        <strain evidence="9">JCM 18126</strain>
    </source>
</reference>
<keyword evidence="2" id="KW-0863">Zinc-finger</keyword>
<name>A0ABP9HMZ2_9ACTN</name>
<evidence type="ECO:0000256" key="4">
    <source>
        <dbReference type="PROSITE-ProRule" id="PRU00510"/>
    </source>
</evidence>
<comment type="caution">
    <text evidence="8">The sequence shown here is derived from an EMBL/GenBank/DDBJ whole genome shotgun (WGS) entry which is preliminary data.</text>
</comment>
<dbReference type="SUPFAM" id="SSF109635">
    <property type="entry name" value="DnaK suppressor protein DksA, alpha-hairpin domain"/>
    <property type="match status" value="1"/>
</dbReference>
<dbReference type="PROSITE" id="PS51128">
    <property type="entry name" value="ZF_DKSA_2"/>
    <property type="match status" value="1"/>
</dbReference>
<dbReference type="PANTHER" id="PTHR33823:SF2">
    <property type="entry name" value="RNA POLYMERASE-BINDING TRANSCRIPTION FACTOR DKSA"/>
    <property type="match status" value="1"/>
</dbReference>
<dbReference type="Gene3D" id="1.20.120.910">
    <property type="entry name" value="DksA, coiled-coil domain"/>
    <property type="match status" value="1"/>
</dbReference>
<keyword evidence="9" id="KW-1185">Reference proteome</keyword>
<feature type="compositionally biased region" description="Low complexity" evidence="6">
    <location>
        <begin position="1"/>
        <end position="27"/>
    </location>
</feature>
<dbReference type="InterPro" id="IPR037187">
    <property type="entry name" value="DnaK_N"/>
</dbReference>